<comment type="caution">
    <text evidence="7">The sequence shown here is derived from an EMBL/GenBank/DDBJ whole genome shotgun (WGS) entry which is preliminary data.</text>
</comment>
<evidence type="ECO:0000256" key="1">
    <source>
        <dbReference type="ARBA" id="ARBA00004651"/>
    </source>
</evidence>
<keyword evidence="3 6" id="KW-0812">Transmembrane</keyword>
<evidence type="ECO:0000256" key="5">
    <source>
        <dbReference type="ARBA" id="ARBA00023136"/>
    </source>
</evidence>
<feature type="transmembrane region" description="Helical" evidence="6">
    <location>
        <begin position="82"/>
        <end position="104"/>
    </location>
</feature>
<evidence type="ECO:0000256" key="4">
    <source>
        <dbReference type="ARBA" id="ARBA00022989"/>
    </source>
</evidence>
<evidence type="ECO:0000313" key="7">
    <source>
        <dbReference type="EMBL" id="TLQ09154.1"/>
    </source>
</evidence>
<feature type="transmembrane region" description="Helical" evidence="6">
    <location>
        <begin position="110"/>
        <end position="127"/>
    </location>
</feature>
<dbReference type="InterPro" id="IPR002797">
    <property type="entry name" value="Polysacc_synth"/>
</dbReference>
<feature type="transmembrane region" description="Helical" evidence="6">
    <location>
        <begin position="172"/>
        <end position="190"/>
    </location>
</feature>
<keyword evidence="5 6" id="KW-0472">Membrane</keyword>
<evidence type="ECO:0000256" key="6">
    <source>
        <dbReference type="SAM" id="Phobius"/>
    </source>
</evidence>
<comment type="subcellular location">
    <subcellularLocation>
        <location evidence="1">Cell membrane</location>
        <topology evidence="1">Multi-pass membrane protein</topology>
    </subcellularLocation>
</comment>
<dbReference type="OrthoDB" id="8482265at2"/>
<dbReference type="Pfam" id="PF01943">
    <property type="entry name" value="Polysacc_synt"/>
    <property type="match status" value="1"/>
</dbReference>
<evidence type="ECO:0000256" key="3">
    <source>
        <dbReference type="ARBA" id="ARBA00022692"/>
    </source>
</evidence>
<evidence type="ECO:0000313" key="8">
    <source>
        <dbReference type="Proteomes" id="UP000307201"/>
    </source>
</evidence>
<gene>
    <name evidence="7" type="ORF">FEZ48_01555</name>
</gene>
<protein>
    <submittedName>
        <fullName evidence="7">Uncharacterized protein</fullName>
    </submittedName>
</protein>
<proteinExistence type="predicted"/>
<dbReference type="PANTHER" id="PTHR30250:SF11">
    <property type="entry name" value="O-ANTIGEN TRANSPORTER-RELATED"/>
    <property type="match status" value="1"/>
</dbReference>
<accession>A0A5R9C7F7</accession>
<dbReference type="RefSeq" id="WP_138470668.1">
    <property type="nucleotide sequence ID" value="NZ_JBGQQG010000037.1"/>
</dbReference>
<dbReference type="GO" id="GO:0005886">
    <property type="term" value="C:plasma membrane"/>
    <property type="evidence" value="ECO:0007669"/>
    <property type="project" value="UniProtKB-SubCell"/>
</dbReference>
<feature type="transmembrane region" description="Helical" evidence="6">
    <location>
        <begin position="291"/>
        <end position="311"/>
    </location>
</feature>
<feature type="transmembrane region" description="Helical" evidence="6">
    <location>
        <begin position="202"/>
        <end position="224"/>
    </location>
</feature>
<evidence type="ECO:0000256" key="2">
    <source>
        <dbReference type="ARBA" id="ARBA00022475"/>
    </source>
</evidence>
<feature type="transmembrane region" description="Helical" evidence="6">
    <location>
        <begin position="41"/>
        <end position="61"/>
    </location>
</feature>
<name>A0A5R9C7F7_9LACT</name>
<reference evidence="7 8" key="1">
    <citation type="submission" date="2019-05" db="EMBL/GenBank/DDBJ databases">
        <title>The metagenome of a microbial culture collection derived from dairy environment covers the genomic content of the human microbiome.</title>
        <authorList>
            <person name="Roder T."/>
            <person name="Wuthrich D."/>
            <person name="Sattari Z."/>
            <person name="Von Ah U."/>
            <person name="Bar C."/>
            <person name="Ronchi F."/>
            <person name="Macpherson A.J."/>
            <person name="Ganal-Vonarburg S.C."/>
            <person name="Bruggmann R."/>
            <person name="Vergeres G."/>
        </authorList>
    </citation>
    <scope>NUCLEOTIDE SEQUENCE [LARGE SCALE GENOMIC DNA]</scope>
    <source>
        <strain evidence="7 8">FAM 24235</strain>
    </source>
</reference>
<feature type="transmembrane region" description="Helical" evidence="6">
    <location>
        <begin position="379"/>
        <end position="400"/>
    </location>
</feature>
<feature type="transmembrane region" description="Helical" evidence="6">
    <location>
        <begin position="323"/>
        <end position="342"/>
    </location>
</feature>
<dbReference type="PANTHER" id="PTHR30250">
    <property type="entry name" value="PST FAMILY PREDICTED COLANIC ACID TRANSPORTER"/>
    <property type="match status" value="1"/>
</dbReference>
<dbReference type="EMBL" id="VBTE01000003">
    <property type="protein sequence ID" value="TLQ09154.1"/>
    <property type="molecule type" value="Genomic_DNA"/>
</dbReference>
<organism evidence="7 8">
    <name type="scientific">Marinilactibacillus psychrotolerans</name>
    <dbReference type="NCBI Taxonomy" id="191770"/>
    <lineage>
        <taxon>Bacteria</taxon>
        <taxon>Bacillati</taxon>
        <taxon>Bacillota</taxon>
        <taxon>Bacilli</taxon>
        <taxon>Lactobacillales</taxon>
        <taxon>Carnobacteriaceae</taxon>
        <taxon>Marinilactibacillus</taxon>
    </lineage>
</organism>
<dbReference type="InterPro" id="IPR050833">
    <property type="entry name" value="Poly_Biosynth_Transport"/>
</dbReference>
<keyword evidence="4 6" id="KW-1133">Transmembrane helix</keyword>
<feature type="transmembrane region" description="Helical" evidence="6">
    <location>
        <begin position="12"/>
        <end position="35"/>
    </location>
</feature>
<feature type="transmembrane region" description="Helical" evidence="6">
    <location>
        <begin position="354"/>
        <end position="373"/>
    </location>
</feature>
<sequence length="431" mass="47513">MNVRNTKKDIFMTFLTKLIYLGGSFFISVLLARLLGAEGKGIVTALFVFPNLLISLADMGVRQASAYTIGQKKYTVQEIFSSSLILWILASVLSVVLLIGYYLLSSNTNFSWLLIVIALGFVPIKILESYYYGIHQGKQQIEIMNARHMISFIARLISVVLFVWIISTGVFGAALSMLISSLAVVIYSYVKLKGTLNFKFSYIKGLPITLFKQGILFALALFVLNINYRVDILILEHFVSSTDVGLYSVGVGLAELIWQLPTAIGTVLFSSSANSKSDINAANQAAKLLRVSLVFLVFGSIMFVFTSRWIVPLIYGNEFQDSAQVINLLLPGIILVVIIQVLHSSLSGRGYPLIGLKIFILAIIVNIILNLILIPEIGINGAAIASSVSYAVGGIGYAWIYAKKTHLHIYDLLIIKKEDILLIKNALKKKL</sequence>
<keyword evidence="2" id="KW-1003">Cell membrane</keyword>
<dbReference type="AlphaFoldDB" id="A0A5R9C7F7"/>
<dbReference type="Proteomes" id="UP000307201">
    <property type="component" value="Unassembled WGS sequence"/>
</dbReference>